<feature type="signal peptide" evidence="3">
    <location>
        <begin position="1"/>
        <end position="26"/>
    </location>
</feature>
<evidence type="ECO:0000313" key="4">
    <source>
        <dbReference type="EMBL" id="MBF6023955.1"/>
    </source>
</evidence>
<dbReference type="Proteomes" id="UP001429984">
    <property type="component" value="Unassembled WGS sequence"/>
</dbReference>
<feature type="chain" id="PRO_5047170909" evidence="3">
    <location>
        <begin position="27"/>
        <end position="321"/>
    </location>
</feature>
<dbReference type="InterPro" id="IPR010126">
    <property type="entry name" value="Esterase_phb"/>
</dbReference>
<dbReference type="SUPFAM" id="SSF53474">
    <property type="entry name" value="alpha/beta-Hydrolases"/>
    <property type="match status" value="2"/>
</dbReference>
<keyword evidence="1 3" id="KW-0732">Signal</keyword>
<reference evidence="4 5" key="1">
    <citation type="submission" date="2020-11" db="EMBL/GenBank/DDBJ databases">
        <title>Draft Genome Sequence and Secondary Metabolite Biosynthetic Potential of the Lysobacter niastensis Type strain DSM 18481.</title>
        <authorList>
            <person name="Turrini P."/>
            <person name="Artuso I."/>
            <person name="Tescari M."/>
            <person name="Lugli G.A."/>
            <person name="Frangipani E."/>
            <person name="Ventura M."/>
            <person name="Visca P."/>
        </authorList>
    </citation>
    <scope>NUCLEOTIDE SEQUENCE [LARGE SCALE GENOMIC DNA]</scope>
    <source>
        <strain evidence="4 5">DSM 18481</strain>
    </source>
</reference>
<organism evidence="4 5">
    <name type="scientific">Lysobacter niastensis</name>
    <dbReference type="NCBI Taxonomy" id="380629"/>
    <lineage>
        <taxon>Bacteria</taxon>
        <taxon>Pseudomonadati</taxon>
        <taxon>Pseudomonadota</taxon>
        <taxon>Gammaproteobacteria</taxon>
        <taxon>Lysobacterales</taxon>
        <taxon>Lysobacteraceae</taxon>
        <taxon>Lysobacter</taxon>
    </lineage>
</organism>
<dbReference type="Pfam" id="PF10503">
    <property type="entry name" value="Esterase_PHB"/>
    <property type="match status" value="1"/>
</dbReference>
<keyword evidence="2" id="KW-0378">Hydrolase</keyword>
<proteinExistence type="predicted"/>
<dbReference type="Gene3D" id="3.40.50.1820">
    <property type="entry name" value="alpha/beta hydrolase"/>
    <property type="match status" value="1"/>
</dbReference>
<protein>
    <submittedName>
        <fullName evidence="4">PHB depolymerase family esterase</fullName>
    </submittedName>
</protein>
<dbReference type="PANTHER" id="PTHR43037">
    <property type="entry name" value="UNNAMED PRODUCT-RELATED"/>
    <property type="match status" value="1"/>
</dbReference>
<name>A0ABS0B9Z5_9GAMM</name>
<accession>A0ABS0B9Z5</accession>
<sequence length="321" mass="35240">MRNRCFFKMFAALAFMLSSASVSAQAALTEDTGFGTNPGNLRMFYYVPSGLPADAPLVVVAPGCGQTAQEMADATGWTTLAWRDKFALVFPQTSTANEPTGGCFRTWMPEHQARDAGEPLSVRQMIERMRALYPLSTTRTYITGMSSGGHLTNVMLATYPDVFAAGAPQSSFPYKCAMAFSELSICAQAGRNYTALQWGNLARSGYPGYSGPRPQVQIWHGSLDPLIYLPNQYQQVMQWTNVHGIDAVVDWSDYLLFHVRNSYKTIAGTTKVQTITVQNMGHYIAVDPGLGPQQCGAISAYSADFNICSAYWIGRFFDVVD</sequence>
<dbReference type="InterPro" id="IPR029058">
    <property type="entry name" value="AB_hydrolase_fold"/>
</dbReference>
<dbReference type="EMBL" id="JADLZT010000004">
    <property type="protein sequence ID" value="MBF6023955.1"/>
    <property type="molecule type" value="Genomic_DNA"/>
</dbReference>
<comment type="caution">
    <text evidence="4">The sequence shown here is derived from an EMBL/GenBank/DDBJ whole genome shotgun (WGS) entry which is preliminary data.</text>
</comment>
<dbReference type="RefSeq" id="WP_194930565.1">
    <property type="nucleotide sequence ID" value="NZ_JADLZT010000004.1"/>
</dbReference>
<dbReference type="PANTHER" id="PTHR43037:SF1">
    <property type="entry name" value="BLL1128 PROTEIN"/>
    <property type="match status" value="1"/>
</dbReference>
<evidence type="ECO:0000256" key="3">
    <source>
        <dbReference type="SAM" id="SignalP"/>
    </source>
</evidence>
<evidence type="ECO:0000256" key="1">
    <source>
        <dbReference type="ARBA" id="ARBA00022729"/>
    </source>
</evidence>
<gene>
    <name evidence="4" type="ORF">IU514_07930</name>
</gene>
<evidence type="ECO:0000256" key="2">
    <source>
        <dbReference type="ARBA" id="ARBA00022801"/>
    </source>
</evidence>
<dbReference type="NCBIfam" id="TIGR01840">
    <property type="entry name" value="esterase_phb"/>
    <property type="match status" value="1"/>
</dbReference>
<evidence type="ECO:0000313" key="5">
    <source>
        <dbReference type="Proteomes" id="UP001429984"/>
    </source>
</evidence>
<dbReference type="InterPro" id="IPR050955">
    <property type="entry name" value="Plant_Biomass_Hydrol_Est"/>
</dbReference>
<keyword evidence="5" id="KW-1185">Reference proteome</keyword>